<organism evidence="1 2">
    <name type="scientific">Leptospira borgpetersenii serovar Pomona str. 200901868</name>
    <dbReference type="NCBI Taxonomy" id="1192866"/>
    <lineage>
        <taxon>Bacteria</taxon>
        <taxon>Pseudomonadati</taxon>
        <taxon>Spirochaetota</taxon>
        <taxon>Spirochaetia</taxon>
        <taxon>Leptospirales</taxon>
        <taxon>Leptospiraceae</taxon>
        <taxon>Leptospira</taxon>
    </lineage>
</organism>
<name>M6W1C0_LEPBO</name>
<sequence>MRSVTKSVSSLNEPIGFKSIQVENEQDFDRIINGKKGFLFRQL</sequence>
<accession>M6W1C0</accession>
<dbReference type="Proteomes" id="UP000012159">
    <property type="component" value="Unassembled WGS sequence"/>
</dbReference>
<evidence type="ECO:0000313" key="2">
    <source>
        <dbReference type="Proteomes" id="UP000012159"/>
    </source>
</evidence>
<dbReference type="AlphaFoldDB" id="M6W1C0"/>
<proteinExistence type="predicted"/>
<gene>
    <name evidence="1" type="ORF">LEP1GSC133_4649</name>
</gene>
<protein>
    <submittedName>
        <fullName evidence="1">Uncharacterized protein</fullName>
    </submittedName>
</protein>
<evidence type="ECO:0000313" key="1">
    <source>
        <dbReference type="EMBL" id="EMO63517.1"/>
    </source>
</evidence>
<comment type="caution">
    <text evidence="1">The sequence shown here is derived from an EMBL/GenBank/DDBJ whole genome shotgun (WGS) entry which is preliminary data.</text>
</comment>
<reference evidence="1 2" key="1">
    <citation type="submission" date="2013-01" db="EMBL/GenBank/DDBJ databases">
        <authorList>
            <person name="Harkins D.M."/>
            <person name="Durkin A.S."/>
            <person name="Brinkac L.M."/>
            <person name="Haft D.H."/>
            <person name="Selengut J.D."/>
            <person name="Sanka R."/>
            <person name="DePew J."/>
            <person name="Purushe J."/>
            <person name="Picardeau M."/>
            <person name="Werts C."/>
            <person name="Goarant C."/>
            <person name="Vinetz J.M."/>
            <person name="Sutton G.G."/>
            <person name="Nierman W.C."/>
            <person name="Fouts D.E."/>
        </authorList>
    </citation>
    <scope>NUCLEOTIDE SEQUENCE [LARGE SCALE GENOMIC DNA]</scope>
    <source>
        <strain evidence="1 2">200901868</strain>
    </source>
</reference>
<dbReference type="EMBL" id="AKWF02000052">
    <property type="protein sequence ID" value="EMO63517.1"/>
    <property type="molecule type" value="Genomic_DNA"/>
</dbReference>